<comment type="similarity">
    <text evidence="2 6">Belongs to the acyl-CoA dehydrogenase family.</text>
</comment>
<evidence type="ECO:0000259" key="9">
    <source>
        <dbReference type="Pfam" id="PF02771"/>
    </source>
</evidence>
<comment type="cofactor">
    <cofactor evidence="1 6">
        <name>FAD</name>
        <dbReference type="ChEBI" id="CHEBI:57692"/>
    </cofactor>
</comment>
<dbReference type="GO" id="GO:0016627">
    <property type="term" value="F:oxidoreductase activity, acting on the CH-CH group of donors"/>
    <property type="evidence" value="ECO:0007669"/>
    <property type="project" value="InterPro"/>
</dbReference>
<dbReference type="Proteomes" id="UP000550354">
    <property type="component" value="Unassembled WGS sequence"/>
</dbReference>
<dbReference type="AlphaFoldDB" id="A0A838XEM6"/>
<feature type="domain" description="Acyl-CoA oxidase/dehydrogenase middle" evidence="8">
    <location>
        <begin position="128"/>
        <end position="221"/>
    </location>
</feature>
<dbReference type="EMBL" id="JACEOG010000001">
    <property type="protein sequence ID" value="MBA4607136.1"/>
    <property type="molecule type" value="Genomic_DNA"/>
</dbReference>
<dbReference type="InterPro" id="IPR013786">
    <property type="entry name" value="AcylCoA_DH/ox_N"/>
</dbReference>
<dbReference type="InterPro" id="IPR052161">
    <property type="entry name" value="Mycobact_Acyl-CoA_DH"/>
</dbReference>
<dbReference type="InterPro" id="IPR037069">
    <property type="entry name" value="AcylCoA_DH/ox_N_sf"/>
</dbReference>
<evidence type="ECO:0000313" key="10">
    <source>
        <dbReference type="EMBL" id="MBA4607136.1"/>
    </source>
</evidence>
<feature type="domain" description="Acyl-CoA dehydrogenase/oxidase C-terminal" evidence="7">
    <location>
        <begin position="234"/>
        <end position="396"/>
    </location>
</feature>
<comment type="caution">
    <text evidence="10">The sequence shown here is derived from an EMBL/GenBank/DDBJ whole genome shotgun (WGS) entry which is preliminary data.</text>
</comment>
<gene>
    <name evidence="10" type="ORF">H1W00_01435</name>
</gene>
<sequence length="411" mass="45701">MNPTFSPDVQAFQKEFAIVLRDLVPTDWAGAGTLPREEYDPFAERIRKELYERGYIGISWPKEYGGRGLSAEYQVAITEELTRHKLPQAAMSDVFSIQMFGSTLLAFGTEEQKQKFLPRILSGEDKWCQGYSEPQSGSDLASAATNAVLEDGQWRINGQKIWTSTAHLADWIFVLVRTDSEAAKHRGLTLLACPMDQAGVEVRQIKQISGEADFNEVFFTDAVTSAENTIGPVNDGWRVATALLEHERGGAAAVLAIRFAEELDRLEELAREHGRNHEEGIRQRIAWCRARVLAMRLMGYRALTRSLSGQGIGPEGAMNKFFWSEYHRVLTELSMDILGENVLTLEGRRPAIPDGPDAPGAPTDSAGWITGFLNAKASTIFAGTSQVQRNLLSEKILGMPREPKVETNRSR</sequence>
<protein>
    <submittedName>
        <fullName evidence="10">Acyl-CoA dehydrogenase family protein</fullName>
    </submittedName>
</protein>
<dbReference type="FunFam" id="2.40.110.10:FF:000011">
    <property type="entry name" value="Acyl-CoA dehydrogenase FadE34"/>
    <property type="match status" value="1"/>
</dbReference>
<evidence type="ECO:0000313" key="11">
    <source>
        <dbReference type="Proteomes" id="UP000550354"/>
    </source>
</evidence>
<name>A0A838XEM6_9ACTN</name>
<dbReference type="Gene3D" id="1.20.140.10">
    <property type="entry name" value="Butyryl-CoA Dehydrogenase, subunit A, domain 3"/>
    <property type="match status" value="1"/>
</dbReference>
<evidence type="ECO:0000256" key="1">
    <source>
        <dbReference type="ARBA" id="ARBA00001974"/>
    </source>
</evidence>
<keyword evidence="3 6" id="KW-0285">Flavoprotein</keyword>
<dbReference type="Pfam" id="PF02771">
    <property type="entry name" value="Acyl-CoA_dh_N"/>
    <property type="match status" value="1"/>
</dbReference>
<organism evidence="10 11">
    <name type="scientific">Aeromicrobium phoceense</name>
    <dbReference type="NCBI Taxonomy" id="2754045"/>
    <lineage>
        <taxon>Bacteria</taxon>
        <taxon>Bacillati</taxon>
        <taxon>Actinomycetota</taxon>
        <taxon>Actinomycetes</taxon>
        <taxon>Propionibacteriales</taxon>
        <taxon>Nocardioidaceae</taxon>
        <taxon>Aeromicrobium</taxon>
    </lineage>
</organism>
<evidence type="ECO:0000259" key="8">
    <source>
        <dbReference type="Pfam" id="PF02770"/>
    </source>
</evidence>
<dbReference type="RefSeq" id="WP_181752982.1">
    <property type="nucleotide sequence ID" value="NZ_JACEOG010000001.1"/>
</dbReference>
<dbReference type="SUPFAM" id="SSF47203">
    <property type="entry name" value="Acyl-CoA dehydrogenase C-terminal domain-like"/>
    <property type="match status" value="1"/>
</dbReference>
<evidence type="ECO:0000256" key="2">
    <source>
        <dbReference type="ARBA" id="ARBA00009347"/>
    </source>
</evidence>
<dbReference type="InterPro" id="IPR036250">
    <property type="entry name" value="AcylCo_DH-like_C"/>
</dbReference>
<dbReference type="Gene3D" id="1.10.540.10">
    <property type="entry name" value="Acyl-CoA dehydrogenase/oxidase, N-terminal domain"/>
    <property type="match status" value="1"/>
</dbReference>
<dbReference type="Gene3D" id="2.40.110.10">
    <property type="entry name" value="Butyryl-CoA Dehydrogenase, subunit A, domain 2"/>
    <property type="match status" value="1"/>
</dbReference>
<keyword evidence="5 6" id="KW-0560">Oxidoreductase</keyword>
<dbReference type="PANTHER" id="PTHR43292:SF3">
    <property type="entry name" value="ACYL-COA DEHYDROGENASE FADE29"/>
    <property type="match status" value="1"/>
</dbReference>
<proteinExistence type="inferred from homology"/>
<dbReference type="SUPFAM" id="SSF56645">
    <property type="entry name" value="Acyl-CoA dehydrogenase NM domain-like"/>
    <property type="match status" value="1"/>
</dbReference>
<dbReference type="PANTHER" id="PTHR43292">
    <property type="entry name" value="ACYL-COA DEHYDROGENASE"/>
    <property type="match status" value="1"/>
</dbReference>
<reference evidence="10 11" key="1">
    <citation type="submission" date="2020-07" db="EMBL/GenBank/DDBJ databases">
        <title>Draft genome and description of Aeromicrobium phoceense strain Marseille-Q0843 isolated from healthy skin swab.</title>
        <authorList>
            <person name="Boxberger M."/>
            <person name="La Scola B."/>
        </authorList>
    </citation>
    <scope>NUCLEOTIDE SEQUENCE [LARGE SCALE GENOMIC DNA]</scope>
    <source>
        <strain evidence="10 11">Marseille-Q0843</strain>
    </source>
</reference>
<evidence type="ECO:0000259" key="7">
    <source>
        <dbReference type="Pfam" id="PF00441"/>
    </source>
</evidence>
<keyword evidence="11" id="KW-1185">Reference proteome</keyword>
<accession>A0A838XEM6</accession>
<evidence type="ECO:0000256" key="4">
    <source>
        <dbReference type="ARBA" id="ARBA00022827"/>
    </source>
</evidence>
<dbReference type="Pfam" id="PF00441">
    <property type="entry name" value="Acyl-CoA_dh_1"/>
    <property type="match status" value="1"/>
</dbReference>
<dbReference type="InterPro" id="IPR009075">
    <property type="entry name" value="AcylCo_DH/oxidase_C"/>
</dbReference>
<dbReference type="GO" id="GO:0050660">
    <property type="term" value="F:flavin adenine dinucleotide binding"/>
    <property type="evidence" value="ECO:0007669"/>
    <property type="project" value="InterPro"/>
</dbReference>
<evidence type="ECO:0000256" key="6">
    <source>
        <dbReference type="RuleBase" id="RU362125"/>
    </source>
</evidence>
<keyword evidence="4 6" id="KW-0274">FAD</keyword>
<evidence type="ECO:0000256" key="3">
    <source>
        <dbReference type="ARBA" id="ARBA00022630"/>
    </source>
</evidence>
<dbReference type="InterPro" id="IPR046373">
    <property type="entry name" value="Acyl-CoA_Oxase/DH_mid-dom_sf"/>
</dbReference>
<dbReference type="InterPro" id="IPR009100">
    <property type="entry name" value="AcylCoA_DH/oxidase_NM_dom_sf"/>
</dbReference>
<dbReference type="InterPro" id="IPR006091">
    <property type="entry name" value="Acyl-CoA_Oxase/DH_mid-dom"/>
</dbReference>
<feature type="domain" description="Acyl-CoA dehydrogenase/oxidase N-terminal" evidence="9">
    <location>
        <begin position="41"/>
        <end position="124"/>
    </location>
</feature>
<dbReference type="GO" id="GO:0005886">
    <property type="term" value="C:plasma membrane"/>
    <property type="evidence" value="ECO:0007669"/>
    <property type="project" value="TreeGrafter"/>
</dbReference>
<dbReference type="Pfam" id="PF02770">
    <property type="entry name" value="Acyl-CoA_dh_M"/>
    <property type="match status" value="1"/>
</dbReference>
<evidence type="ECO:0000256" key="5">
    <source>
        <dbReference type="ARBA" id="ARBA00023002"/>
    </source>
</evidence>